<feature type="region of interest" description="Disordered" evidence="1">
    <location>
        <begin position="52"/>
        <end position="81"/>
    </location>
</feature>
<protein>
    <submittedName>
        <fullName evidence="2">Uncharacterized protein</fullName>
    </submittedName>
</protein>
<evidence type="ECO:0000256" key="1">
    <source>
        <dbReference type="SAM" id="MobiDB-lite"/>
    </source>
</evidence>
<sequence>MMNPSNNTGHHCDAKTGHQICNATTRSTMATPFARSPSRSTRGTTVEIFVVAESHRHRNRGRATAPSPDLIEPGDPNREPQSRIQIVAAETKKSFSSFVAVDALV</sequence>
<proteinExistence type="predicted"/>
<dbReference type="AlphaFoldDB" id="A0A4D6LBD7"/>
<accession>A0A4D6LBD7</accession>
<evidence type="ECO:0000313" key="2">
    <source>
        <dbReference type="EMBL" id="QCD85868.1"/>
    </source>
</evidence>
<organism evidence="2 3">
    <name type="scientific">Vigna unguiculata</name>
    <name type="common">Cowpea</name>
    <dbReference type="NCBI Taxonomy" id="3917"/>
    <lineage>
        <taxon>Eukaryota</taxon>
        <taxon>Viridiplantae</taxon>
        <taxon>Streptophyta</taxon>
        <taxon>Embryophyta</taxon>
        <taxon>Tracheophyta</taxon>
        <taxon>Spermatophyta</taxon>
        <taxon>Magnoliopsida</taxon>
        <taxon>eudicotyledons</taxon>
        <taxon>Gunneridae</taxon>
        <taxon>Pentapetalae</taxon>
        <taxon>rosids</taxon>
        <taxon>fabids</taxon>
        <taxon>Fabales</taxon>
        <taxon>Fabaceae</taxon>
        <taxon>Papilionoideae</taxon>
        <taxon>50 kb inversion clade</taxon>
        <taxon>NPAAA clade</taxon>
        <taxon>indigoferoid/millettioid clade</taxon>
        <taxon>Phaseoleae</taxon>
        <taxon>Vigna</taxon>
    </lineage>
</organism>
<dbReference type="Proteomes" id="UP000501690">
    <property type="component" value="Linkage Group LG3"/>
</dbReference>
<keyword evidence="3" id="KW-1185">Reference proteome</keyword>
<name>A0A4D6LBD7_VIGUN</name>
<gene>
    <name evidence="2" type="ORF">DEO72_LG3g389</name>
</gene>
<evidence type="ECO:0000313" key="3">
    <source>
        <dbReference type="Proteomes" id="UP000501690"/>
    </source>
</evidence>
<dbReference type="EMBL" id="CP039347">
    <property type="protein sequence ID" value="QCD85868.1"/>
    <property type="molecule type" value="Genomic_DNA"/>
</dbReference>
<reference evidence="2 3" key="1">
    <citation type="submission" date="2019-04" db="EMBL/GenBank/DDBJ databases">
        <title>An improved genome assembly and genetic linkage map for asparagus bean, Vigna unguiculata ssp. sesquipedialis.</title>
        <authorList>
            <person name="Xia Q."/>
            <person name="Zhang R."/>
            <person name="Dong Y."/>
        </authorList>
    </citation>
    <scope>NUCLEOTIDE SEQUENCE [LARGE SCALE GENOMIC DNA]</scope>
    <source>
        <tissue evidence="2">Leaf</tissue>
    </source>
</reference>